<dbReference type="GO" id="GO:0004364">
    <property type="term" value="F:glutathione transferase activity"/>
    <property type="evidence" value="ECO:0007669"/>
    <property type="project" value="UniProtKB-EC"/>
</dbReference>
<evidence type="ECO:0000313" key="9">
    <source>
        <dbReference type="EMBL" id="KAJ4494906.1"/>
    </source>
</evidence>
<dbReference type="InterPro" id="IPR002109">
    <property type="entry name" value="Glutaredoxin"/>
</dbReference>
<dbReference type="FunFam" id="3.40.30.10:FF:000026">
    <property type="entry name" value="Glutaredoxin 2"/>
    <property type="match status" value="1"/>
</dbReference>
<evidence type="ECO:0000256" key="4">
    <source>
        <dbReference type="ARBA" id="ARBA00022982"/>
    </source>
</evidence>
<organism evidence="9 10">
    <name type="scientific">Lentinula lateritia</name>
    <dbReference type="NCBI Taxonomy" id="40482"/>
    <lineage>
        <taxon>Eukaryota</taxon>
        <taxon>Fungi</taxon>
        <taxon>Dikarya</taxon>
        <taxon>Basidiomycota</taxon>
        <taxon>Agaricomycotina</taxon>
        <taxon>Agaricomycetes</taxon>
        <taxon>Agaricomycetidae</taxon>
        <taxon>Agaricales</taxon>
        <taxon>Marasmiineae</taxon>
        <taxon>Omphalotaceae</taxon>
        <taxon>Lentinula</taxon>
    </lineage>
</organism>
<accession>A0A9W9E1H2</accession>
<dbReference type="PROSITE" id="PS51354">
    <property type="entry name" value="GLUTAREDOXIN_2"/>
    <property type="match status" value="1"/>
</dbReference>
<dbReference type="EC" id="1.11.1.9" evidence="2"/>
<dbReference type="GO" id="GO:0034599">
    <property type="term" value="P:cellular response to oxidative stress"/>
    <property type="evidence" value="ECO:0007669"/>
    <property type="project" value="TreeGrafter"/>
</dbReference>
<dbReference type="Pfam" id="PF00462">
    <property type="entry name" value="Glutaredoxin"/>
    <property type="match status" value="1"/>
</dbReference>
<evidence type="ECO:0000313" key="10">
    <source>
        <dbReference type="Proteomes" id="UP001150238"/>
    </source>
</evidence>
<evidence type="ECO:0000256" key="6">
    <source>
        <dbReference type="ARBA" id="ARBA00023284"/>
    </source>
</evidence>
<keyword evidence="4" id="KW-0249">Electron transport</keyword>
<evidence type="ECO:0000256" key="3">
    <source>
        <dbReference type="ARBA" id="ARBA00022448"/>
    </source>
</evidence>
<dbReference type="SUPFAM" id="SSF52833">
    <property type="entry name" value="Thioredoxin-like"/>
    <property type="match status" value="1"/>
</dbReference>
<evidence type="ECO:0000259" key="8">
    <source>
        <dbReference type="Pfam" id="PF00462"/>
    </source>
</evidence>
<dbReference type="GO" id="GO:0015038">
    <property type="term" value="F:glutathione disulfide oxidoreductase activity"/>
    <property type="evidence" value="ECO:0007669"/>
    <property type="project" value="TreeGrafter"/>
</dbReference>
<sequence>MFSRIFSPAYRMFTVSATSSPSMKLVESAISHNQITVFSKTTCPFCTATKRLFSDKFPDVPVKILELDLLEEGPAIQAYLAQKTGQRTVPNVFVNSQHIGGNDTTQAAYNNGKLSTMLQT</sequence>
<dbReference type="GO" id="GO:0005737">
    <property type="term" value="C:cytoplasm"/>
    <property type="evidence" value="ECO:0007669"/>
    <property type="project" value="TreeGrafter"/>
</dbReference>
<dbReference type="NCBIfam" id="TIGR02180">
    <property type="entry name" value="GRX_euk"/>
    <property type="match status" value="1"/>
</dbReference>
<protein>
    <recommendedName>
        <fullName evidence="2">glutathione peroxidase</fullName>
        <ecNumber evidence="2">1.11.1.9</ecNumber>
    </recommendedName>
</protein>
<keyword evidence="5" id="KW-1015">Disulfide bond</keyword>
<name>A0A9W9E1H2_9AGAR</name>
<dbReference type="InterPro" id="IPR011767">
    <property type="entry name" value="GLR_AS"/>
</dbReference>
<dbReference type="Gene3D" id="3.40.30.10">
    <property type="entry name" value="Glutaredoxin"/>
    <property type="match status" value="1"/>
</dbReference>
<evidence type="ECO:0000256" key="1">
    <source>
        <dbReference type="ARBA" id="ARBA00000217"/>
    </source>
</evidence>
<dbReference type="InterPro" id="IPR036249">
    <property type="entry name" value="Thioredoxin-like_sf"/>
</dbReference>
<dbReference type="InterPro" id="IPR011899">
    <property type="entry name" value="Glutaredoxin_euk/vir"/>
</dbReference>
<dbReference type="InterPro" id="IPR014025">
    <property type="entry name" value="Glutaredoxin_subgr"/>
</dbReference>
<gene>
    <name evidence="9" type="ORF">C8J55DRAFT_497915</name>
</gene>
<evidence type="ECO:0000256" key="2">
    <source>
        <dbReference type="ARBA" id="ARBA00012310"/>
    </source>
</evidence>
<evidence type="ECO:0000256" key="7">
    <source>
        <dbReference type="ARBA" id="ARBA00035808"/>
    </source>
</evidence>
<evidence type="ECO:0000256" key="5">
    <source>
        <dbReference type="ARBA" id="ARBA00023157"/>
    </source>
</evidence>
<dbReference type="CDD" id="cd03419">
    <property type="entry name" value="GRX_GRXh_1_2_like"/>
    <property type="match status" value="1"/>
</dbReference>
<feature type="domain" description="Glutaredoxin" evidence="8">
    <location>
        <begin position="35"/>
        <end position="99"/>
    </location>
</feature>
<proteinExistence type="predicted"/>
<comment type="caution">
    <text evidence="9">The sequence shown here is derived from an EMBL/GenBank/DDBJ whole genome shotgun (WGS) entry which is preliminary data.</text>
</comment>
<reference evidence="9" key="1">
    <citation type="submission" date="2022-08" db="EMBL/GenBank/DDBJ databases">
        <authorList>
            <consortium name="DOE Joint Genome Institute"/>
            <person name="Min B."/>
            <person name="Riley R."/>
            <person name="Sierra-Patev S."/>
            <person name="Naranjo-Ortiz M."/>
            <person name="Looney B."/>
            <person name="Konkel Z."/>
            <person name="Slot J.C."/>
            <person name="Sakamoto Y."/>
            <person name="Steenwyk J.L."/>
            <person name="Rokas A."/>
            <person name="Carro J."/>
            <person name="Camarero S."/>
            <person name="Ferreira P."/>
            <person name="Molpeceres G."/>
            <person name="Ruiz-Duenas F.J."/>
            <person name="Serrano A."/>
            <person name="Henrissat B."/>
            <person name="Drula E."/>
            <person name="Hughes K.W."/>
            <person name="Mata J.L."/>
            <person name="Ishikawa N.K."/>
            <person name="Vargas-Isla R."/>
            <person name="Ushijima S."/>
            <person name="Smith C.A."/>
            <person name="Ahrendt S."/>
            <person name="Andreopoulos W."/>
            <person name="He G."/>
            <person name="Labutti K."/>
            <person name="Lipzen A."/>
            <person name="Ng V."/>
            <person name="Sandor L."/>
            <person name="Barry K."/>
            <person name="Martinez A.T."/>
            <person name="Xiao Y."/>
            <person name="Gibbons J.G."/>
            <person name="Terashima K."/>
            <person name="Hibbett D.S."/>
            <person name="Grigoriev I.V."/>
        </authorList>
    </citation>
    <scope>NUCLEOTIDE SEQUENCE</scope>
    <source>
        <strain evidence="9">Sp2 HRB7682 ss15</strain>
    </source>
</reference>
<comment type="catalytic activity">
    <reaction evidence="7">
        <text>1-chloro-2,4-dinitrobenzene + glutathione = 2,4-dinitrophenyl-S-glutathione + chloride + H(+)</text>
        <dbReference type="Rhea" id="RHEA:51220"/>
        <dbReference type="ChEBI" id="CHEBI:15378"/>
        <dbReference type="ChEBI" id="CHEBI:17996"/>
        <dbReference type="ChEBI" id="CHEBI:34718"/>
        <dbReference type="ChEBI" id="CHEBI:57925"/>
        <dbReference type="ChEBI" id="CHEBI:133977"/>
        <dbReference type="EC" id="2.5.1.18"/>
    </reaction>
</comment>
<keyword evidence="3" id="KW-0813">Transport</keyword>
<comment type="catalytic activity">
    <reaction evidence="1">
        <text>2 glutathione + H2O2 = glutathione disulfide + 2 H2O</text>
        <dbReference type="Rhea" id="RHEA:16833"/>
        <dbReference type="ChEBI" id="CHEBI:15377"/>
        <dbReference type="ChEBI" id="CHEBI:16240"/>
        <dbReference type="ChEBI" id="CHEBI:57925"/>
        <dbReference type="ChEBI" id="CHEBI:58297"/>
        <dbReference type="EC" id="1.11.1.9"/>
    </reaction>
</comment>
<dbReference type="PANTHER" id="PTHR45694:SF18">
    <property type="entry name" value="GLUTAREDOXIN-1-RELATED"/>
    <property type="match status" value="1"/>
</dbReference>
<dbReference type="AlphaFoldDB" id="A0A9W9E1H2"/>
<reference evidence="9" key="2">
    <citation type="journal article" date="2023" name="Proc. Natl. Acad. Sci. U.S.A.">
        <title>A global phylogenomic analysis of the shiitake genus Lentinula.</title>
        <authorList>
            <person name="Sierra-Patev S."/>
            <person name="Min B."/>
            <person name="Naranjo-Ortiz M."/>
            <person name="Looney B."/>
            <person name="Konkel Z."/>
            <person name="Slot J.C."/>
            <person name="Sakamoto Y."/>
            <person name="Steenwyk J.L."/>
            <person name="Rokas A."/>
            <person name="Carro J."/>
            <person name="Camarero S."/>
            <person name="Ferreira P."/>
            <person name="Molpeceres G."/>
            <person name="Ruiz-Duenas F.J."/>
            <person name="Serrano A."/>
            <person name="Henrissat B."/>
            <person name="Drula E."/>
            <person name="Hughes K.W."/>
            <person name="Mata J.L."/>
            <person name="Ishikawa N.K."/>
            <person name="Vargas-Isla R."/>
            <person name="Ushijima S."/>
            <person name="Smith C.A."/>
            <person name="Donoghue J."/>
            <person name="Ahrendt S."/>
            <person name="Andreopoulos W."/>
            <person name="He G."/>
            <person name="LaButti K."/>
            <person name="Lipzen A."/>
            <person name="Ng V."/>
            <person name="Riley R."/>
            <person name="Sandor L."/>
            <person name="Barry K."/>
            <person name="Martinez A.T."/>
            <person name="Xiao Y."/>
            <person name="Gibbons J.G."/>
            <person name="Terashima K."/>
            <person name="Grigoriev I.V."/>
            <person name="Hibbett D."/>
        </authorList>
    </citation>
    <scope>NUCLEOTIDE SEQUENCE</scope>
    <source>
        <strain evidence="9">Sp2 HRB7682 ss15</strain>
    </source>
</reference>
<dbReference type="PROSITE" id="PS00195">
    <property type="entry name" value="GLUTAREDOXIN_1"/>
    <property type="match status" value="1"/>
</dbReference>
<dbReference type="EMBL" id="JANVFS010000002">
    <property type="protein sequence ID" value="KAJ4494906.1"/>
    <property type="molecule type" value="Genomic_DNA"/>
</dbReference>
<dbReference type="PANTHER" id="PTHR45694">
    <property type="entry name" value="GLUTAREDOXIN 2"/>
    <property type="match status" value="1"/>
</dbReference>
<dbReference type="PRINTS" id="PR00160">
    <property type="entry name" value="GLUTAREDOXIN"/>
</dbReference>
<keyword evidence="6" id="KW-0676">Redox-active center</keyword>
<dbReference type="GO" id="GO:0004602">
    <property type="term" value="F:glutathione peroxidase activity"/>
    <property type="evidence" value="ECO:0007669"/>
    <property type="project" value="UniProtKB-EC"/>
</dbReference>
<dbReference type="Proteomes" id="UP001150238">
    <property type="component" value="Unassembled WGS sequence"/>
</dbReference>